<reference evidence="2 3" key="1">
    <citation type="submission" date="2018-07" db="EMBL/GenBank/DDBJ databases">
        <title>Chryseobacterium lacus sp. nov., isolated from lake water.</title>
        <authorList>
            <person name="Li C.-M."/>
        </authorList>
    </citation>
    <scope>NUCLEOTIDE SEQUENCE [LARGE SCALE GENOMIC DNA]</scope>
    <source>
        <strain evidence="2 3">YLOS41</strain>
    </source>
</reference>
<keyword evidence="1" id="KW-1133">Transmembrane helix</keyword>
<gene>
    <name evidence="2" type="ORF">DQ356_02500</name>
</gene>
<dbReference type="InterPro" id="IPR025356">
    <property type="entry name" value="DUF4260"/>
</dbReference>
<accession>A0A368N075</accession>
<feature type="transmembrane region" description="Helical" evidence="1">
    <location>
        <begin position="53"/>
        <end position="74"/>
    </location>
</feature>
<dbReference type="AlphaFoldDB" id="A0A368N075"/>
<keyword evidence="3" id="KW-1185">Reference proteome</keyword>
<evidence type="ECO:0000313" key="3">
    <source>
        <dbReference type="Proteomes" id="UP000252172"/>
    </source>
</evidence>
<keyword evidence="1" id="KW-0472">Membrane</keyword>
<dbReference type="Pfam" id="PF14079">
    <property type="entry name" value="DUF4260"/>
    <property type="match status" value="1"/>
</dbReference>
<feature type="transmembrane region" description="Helical" evidence="1">
    <location>
        <begin position="27"/>
        <end position="46"/>
    </location>
</feature>
<dbReference type="Proteomes" id="UP000252172">
    <property type="component" value="Unassembled WGS sequence"/>
</dbReference>
<name>A0A368N075_9FLAO</name>
<evidence type="ECO:0000313" key="2">
    <source>
        <dbReference type="EMBL" id="RCU43917.1"/>
    </source>
</evidence>
<protein>
    <submittedName>
        <fullName evidence="2">DUF4260 family protein</fullName>
    </submittedName>
</protein>
<proteinExistence type="predicted"/>
<keyword evidence="1" id="KW-0812">Transmembrane</keyword>
<comment type="caution">
    <text evidence="2">The sequence shown here is derived from an EMBL/GenBank/DDBJ whole genome shotgun (WGS) entry which is preliminary data.</text>
</comment>
<feature type="transmembrane region" description="Helical" evidence="1">
    <location>
        <begin position="5"/>
        <end position="21"/>
    </location>
</feature>
<dbReference type="RefSeq" id="WP_114302899.1">
    <property type="nucleotide sequence ID" value="NZ_QPIE01000002.1"/>
</dbReference>
<organism evidence="2 3">
    <name type="scientific">Chryseobacterium lacus</name>
    <dbReference type="NCBI Taxonomy" id="2058346"/>
    <lineage>
        <taxon>Bacteria</taxon>
        <taxon>Pseudomonadati</taxon>
        <taxon>Bacteroidota</taxon>
        <taxon>Flavobacteriia</taxon>
        <taxon>Flavobacteriales</taxon>
        <taxon>Weeksellaceae</taxon>
        <taxon>Chryseobacterium group</taxon>
        <taxon>Chryseobacterium</taxon>
    </lineage>
</organism>
<dbReference type="OrthoDB" id="9813911at2"/>
<feature type="transmembrane region" description="Helical" evidence="1">
    <location>
        <begin position="80"/>
        <end position="100"/>
    </location>
</feature>
<dbReference type="EMBL" id="QPIE01000002">
    <property type="protein sequence ID" value="RCU43917.1"/>
    <property type="molecule type" value="Genomic_DNA"/>
</dbReference>
<evidence type="ECO:0000256" key="1">
    <source>
        <dbReference type="SAM" id="Phobius"/>
    </source>
</evidence>
<sequence>MKTILRLEYLMLFFAGLWMFSETEFTWWWFPALFFVPDISMLGYLFGTKTGAVCYNVFHHFGTAIFCYIVGNYIDSDILSLAGIILFSHTAFDRVLVYGLKYPDDFKNTHLGRIGK</sequence>